<feature type="binding site" evidence="6">
    <location>
        <position position="363"/>
    </location>
    <ligand>
        <name>ATP</name>
        <dbReference type="ChEBI" id="CHEBI:30616"/>
    </ligand>
</feature>
<evidence type="ECO:0000256" key="5">
    <source>
        <dbReference type="ARBA" id="ARBA00022840"/>
    </source>
</evidence>
<reference evidence="10 11" key="1">
    <citation type="submission" date="2024-11" db="EMBL/GenBank/DDBJ databases">
        <title>Adaptive evolution of stress response genes in parasites aligns with host niche diversity.</title>
        <authorList>
            <person name="Hahn C."/>
            <person name="Resl P."/>
        </authorList>
    </citation>
    <scope>NUCLEOTIDE SEQUENCE [LARGE SCALE GENOMIC DNA]</scope>
    <source>
        <strain evidence="10">EGGRZ-B1_66</strain>
        <tissue evidence="10">Body</tissue>
    </source>
</reference>
<feature type="domain" description="AGC-kinase C-terminal" evidence="9">
    <location>
        <begin position="622"/>
        <end position="665"/>
    </location>
</feature>
<protein>
    <submittedName>
        <fullName evidence="10">Serine/threonine-protein kinase N2</fullName>
    </submittedName>
</protein>
<gene>
    <name evidence="10" type="primary">PKN2_1</name>
    <name evidence="10" type="ORF">Ciccas_008690</name>
</gene>
<dbReference type="PROSITE" id="PS51285">
    <property type="entry name" value="AGC_KINASE_CTER"/>
    <property type="match status" value="1"/>
</dbReference>
<dbReference type="AlphaFoldDB" id="A0ABD2PZR5"/>
<evidence type="ECO:0000256" key="1">
    <source>
        <dbReference type="ARBA" id="ARBA00022527"/>
    </source>
</evidence>
<feature type="region of interest" description="Disordered" evidence="7">
    <location>
        <begin position="237"/>
        <end position="268"/>
    </location>
</feature>
<feature type="domain" description="Protein kinase" evidence="8">
    <location>
        <begin position="334"/>
        <end position="621"/>
    </location>
</feature>
<keyword evidence="11" id="KW-1185">Reference proteome</keyword>
<keyword evidence="3 6" id="KW-0547">Nucleotide-binding</keyword>
<dbReference type="Proteomes" id="UP001626550">
    <property type="component" value="Unassembled WGS sequence"/>
</dbReference>
<feature type="compositionally biased region" description="Basic residues" evidence="7">
    <location>
        <begin position="240"/>
        <end position="250"/>
    </location>
</feature>
<evidence type="ECO:0000256" key="4">
    <source>
        <dbReference type="ARBA" id="ARBA00022777"/>
    </source>
</evidence>
<dbReference type="GO" id="GO:0005524">
    <property type="term" value="F:ATP binding"/>
    <property type="evidence" value="ECO:0007669"/>
    <property type="project" value="UniProtKB-UniRule"/>
</dbReference>
<sequence length="665" mass="75450">EVKCQVKTDNKEVIYETGWKYPGPKCWEGRAEFTVDRKKELHVHVFFKKAAMLFYAEAKHNGVGQTEEVTMQPSPCVENILQKFSVPSPASLQNAPCDEEWILAGMQYVRLEDFIDCEKYSFALELMPRGSCCIEIKFDDPSLNPLAKQGAGLKRQKRLFSRRKPPPEVKPRPKSRMPGAMSMQEPRPSSNSELHMGLEGSYRVREPVTAVLPAGRKSVVDNASGYEMHTTMIADDASKHRISSPKKKAKTPPTDGVLVKAQKPRPKSAAIMEDPARFNLPTPEFMEVAQVSDRLSTQDISSAKEKEDTYDVPVLPPKKEALKPVSRKIAFSDFRCIAVLGRGHFGKVMLAQYKKNGEYYAVKSLKKAEILYRRETDTLFSERRILQTITEAKHPFLVNLVACFQSPDHVMFVVEYAHGGDLMLHIQQEVFSEPRSVFYAGCVTLGLEFLHRNNIVYRYVALANQLLIFPRQLSASQGSYYLVPSRDLKLDNLLMDRAGYVRITDFGLCKEGMGPYDTTSTFCGTPEFLAPEVLTDQPYTRAVDWWGLGVLIFEMLVGECPFPGSTEDEMFEAITSMEVRYPRSLSMEATVIMRRLMRRNVAQRLGANEKDAEEVRRQPFFRNLDFEALLDKRIQPPLVPVLVSSLNYYLADVNNSNTCKAAIRR</sequence>
<evidence type="ECO:0000256" key="2">
    <source>
        <dbReference type="ARBA" id="ARBA00022679"/>
    </source>
</evidence>
<dbReference type="InterPro" id="IPR000719">
    <property type="entry name" value="Prot_kinase_dom"/>
</dbReference>
<keyword evidence="5 6" id="KW-0067">ATP-binding</keyword>
<dbReference type="Gene3D" id="3.30.200.20">
    <property type="entry name" value="Phosphorylase Kinase, domain 1"/>
    <property type="match status" value="1"/>
</dbReference>
<dbReference type="InterPro" id="IPR011009">
    <property type="entry name" value="Kinase-like_dom_sf"/>
</dbReference>
<name>A0ABD2PZR5_9PLAT</name>
<comment type="caution">
    <text evidence="10">The sequence shown here is derived from an EMBL/GenBank/DDBJ whole genome shotgun (WGS) entry which is preliminary data.</text>
</comment>
<organism evidence="10 11">
    <name type="scientific">Cichlidogyrus casuarinus</name>
    <dbReference type="NCBI Taxonomy" id="1844966"/>
    <lineage>
        <taxon>Eukaryota</taxon>
        <taxon>Metazoa</taxon>
        <taxon>Spiralia</taxon>
        <taxon>Lophotrochozoa</taxon>
        <taxon>Platyhelminthes</taxon>
        <taxon>Monogenea</taxon>
        <taxon>Monopisthocotylea</taxon>
        <taxon>Dactylogyridea</taxon>
        <taxon>Ancyrocephalidae</taxon>
        <taxon>Cichlidogyrus</taxon>
    </lineage>
</organism>
<keyword evidence="2" id="KW-0808">Transferase</keyword>
<evidence type="ECO:0000313" key="11">
    <source>
        <dbReference type="Proteomes" id="UP001626550"/>
    </source>
</evidence>
<dbReference type="FunFam" id="1.10.510.10:FF:000210">
    <property type="entry name" value="Non-specific serine/threonine protein kinase"/>
    <property type="match status" value="1"/>
</dbReference>
<dbReference type="PROSITE" id="PS50011">
    <property type="entry name" value="PROTEIN_KINASE_DOM"/>
    <property type="match status" value="1"/>
</dbReference>
<evidence type="ECO:0000259" key="9">
    <source>
        <dbReference type="PROSITE" id="PS51285"/>
    </source>
</evidence>
<evidence type="ECO:0000259" key="8">
    <source>
        <dbReference type="PROSITE" id="PS50011"/>
    </source>
</evidence>
<keyword evidence="4 10" id="KW-0418">Kinase</keyword>
<feature type="non-terminal residue" evidence="10">
    <location>
        <position position="1"/>
    </location>
</feature>
<evidence type="ECO:0000256" key="7">
    <source>
        <dbReference type="SAM" id="MobiDB-lite"/>
    </source>
</evidence>
<keyword evidence="1" id="KW-0723">Serine/threonine-protein kinase</keyword>
<dbReference type="Gene3D" id="1.10.510.10">
    <property type="entry name" value="Transferase(Phosphotransferase) domain 1"/>
    <property type="match status" value="2"/>
</dbReference>
<dbReference type="PANTHER" id="PTHR24351">
    <property type="entry name" value="RIBOSOMAL PROTEIN S6 KINASE"/>
    <property type="match status" value="1"/>
</dbReference>
<accession>A0ABD2PZR5</accession>
<dbReference type="InterPro" id="IPR017441">
    <property type="entry name" value="Protein_kinase_ATP_BS"/>
</dbReference>
<dbReference type="EMBL" id="JBJKFK010001583">
    <property type="protein sequence ID" value="KAL3312715.1"/>
    <property type="molecule type" value="Genomic_DNA"/>
</dbReference>
<dbReference type="PROSITE" id="PS00107">
    <property type="entry name" value="PROTEIN_KINASE_ATP"/>
    <property type="match status" value="1"/>
</dbReference>
<evidence type="ECO:0000313" key="10">
    <source>
        <dbReference type="EMBL" id="KAL3312715.1"/>
    </source>
</evidence>
<dbReference type="InterPro" id="IPR000961">
    <property type="entry name" value="AGC-kinase_C"/>
</dbReference>
<dbReference type="GO" id="GO:0004674">
    <property type="term" value="F:protein serine/threonine kinase activity"/>
    <property type="evidence" value="ECO:0007669"/>
    <property type="project" value="UniProtKB-KW"/>
</dbReference>
<proteinExistence type="predicted"/>
<evidence type="ECO:0000256" key="6">
    <source>
        <dbReference type="PROSITE-ProRule" id="PRU10141"/>
    </source>
</evidence>
<dbReference type="FunFam" id="3.30.200.20:FF:000058">
    <property type="entry name" value="Putative serine/threonine-protein kinase N2"/>
    <property type="match status" value="1"/>
</dbReference>
<evidence type="ECO:0000256" key="3">
    <source>
        <dbReference type="ARBA" id="ARBA00022741"/>
    </source>
</evidence>
<feature type="region of interest" description="Disordered" evidence="7">
    <location>
        <begin position="147"/>
        <end position="194"/>
    </location>
</feature>
<feature type="compositionally biased region" description="Basic residues" evidence="7">
    <location>
        <begin position="154"/>
        <end position="164"/>
    </location>
</feature>
<dbReference type="SUPFAM" id="SSF56112">
    <property type="entry name" value="Protein kinase-like (PK-like)"/>
    <property type="match status" value="1"/>
</dbReference>
<dbReference type="Pfam" id="PF00069">
    <property type="entry name" value="Pkinase"/>
    <property type="match status" value="2"/>
</dbReference>
<dbReference type="SMART" id="SM00220">
    <property type="entry name" value="S_TKc"/>
    <property type="match status" value="1"/>
</dbReference>